<dbReference type="Proteomes" id="UP000690515">
    <property type="component" value="Unassembled WGS sequence"/>
</dbReference>
<keyword evidence="2" id="KW-1185">Reference proteome</keyword>
<evidence type="ECO:0008006" key="3">
    <source>
        <dbReference type="Google" id="ProtNLM"/>
    </source>
</evidence>
<gene>
    <name evidence="1" type="ORF">KCG35_11870</name>
</gene>
<organism evidence="1 2">
    <name type="scientific">Zooshikella harenae</name>
    <dbReference type="NCBI Taxonomy" id="2827238"/>
    <lineage>
        <taxon>Bacteria</taxon>
        <taxon>Pseudomonadati</taxon>
        <taxon>Pseudomonadota</taxon>
        <taxon>Gammaproteobacteria</taxon>
        <taxon>Oceanospirillales</taxon>
        <taxon>Zooshikellaceae</taxon>
        <taxon>Zooshikella</taxon>
    </lineage>
</organism>
<name>A0ABS5ZCH3_9GAMM</name>
<dbReference type="EMBL" id="JAGSOY010000024">
    <property type="protein sequence ID" value="MBU2711759.1"/>
    <property type="molecule type" value="Genomic_DNA"/>
</dbReference>
<sequence length="437" mass="49080">MSAETNTLVSQSESAEISTQLVAISDTSFGSAHQLLYTFLITNTSSNEIDLRNGVIQFITPFHLESVEGDFGALSWPTNKIFFSERHPKGYRNSLTLAYSAEPSRLGDEHTILKPGSSIQLSFDAPLGIELEEVRASLKLLLDPSPQMKVGQLLIKTPLPKEALFVNQSPSIEVFGEEGFHQQVILGWGQTHIIDQLPYGNYSIHTNSLEHFPGRADQHVALTRSSPSASLLIDYEHYVDTTRFTVTMPQKPVSANIQKKIYLQDLTRGGLPQTKSIGWGKDHVLNNLIMGHRYRLWADGFTYNGTQYLPNITHKRPYEFTADTNVVDQFSLQYVAKSELSKTMVPVLVEVRGLPLGARPILSLKDKLTRRVYQYPISHAETTVFNVIPGKYVVQASVYSVNKNKFLPAISLNEVDVNEDSVNKISVIYRKVKWLDR</sequence>
<reference evidence="1 2" key="1">
    <citation type="submission" date="2021-04" db="EMBL/GenBank/DDBJ databases">
        <authorList>
            <person name="Pira H."/>
            <person name="Risdian C."/>
            <person name="Wink J."/>
        </authorList>
    </citation>
    <scope>NUCLEOTIDE SEQUENCE [LARGE SCALE GENOMIC DNA]</scope>
    <source>
        <strain evidence="1 2">WH53</strain>
    </source>
</reference>
<evidence type="ECO:0000313" key="1">
    <source>
        <dbReference type="EMBL" id="MBU2711759.1"/>
    </source>
</evidence>
<comment type="caution">
    <text evidence="1">The sequence shown here is derived from an EMBL/GenBank/DDBJ whole genome shotgun (WGS) entry which is preliminary data.</text>
</comment>
<proteinExistence type="predicted"/>
<dbReference type="RefSeq" id="WP_215819915.1">
    <property type="nucleotide sequence ID" value="NZ_JAGSOY010000024.1"/>
</dbReference>
<accession>A0ABS5ZCH3</accession>
<protein>
    <recommendedName>
        <fullName evidence="3">DUF4139 domain-containing protein</fullName>
    </recommendedName>
</protein>
<evidence type="ECO:0000313" key="2">
    <source>
        <dbReference type="Proteomes" id="UP000690515"/>
    </source>
</evidence>